<reference evidence="2 3" key="1">
    <citation type="submission" date="2019-05" db="EMBL/GenBank/DDBJ databases">
        <title>Another draft genome of Portunus trituberculatus and its Hox gene families provides insights of decapod evolution.</title>
        <authorList>
            <person name="Jeong J.-H."/>
            <person name="Song I."/>
            <person name="Kim S."/>
            <person name="Choi T."/>
            <person name="Kim D."/>
            <person name="Ryu S."/>
            <person name="Kim W."/>
        </authorList>
    </citation>
    <scope>NUCLEOTIDE SEQUENCE [LARGE SCALE GENOMIC DNA]</scope>
    <source>
        <tissue evidence="2">Muscle</tissue>
    </source>
</reference>
<feature type="region of interest" description="Disordered" evidence="1">
    <location>
        <begin position="101"/>
        <end position="136"/>
    </location>
</feature>
<evidence type="ECO:0000256" key="1">
    <source>
        <dbReference type="SAM" id="MobiDB-lite"/>
    </source>
</evidence>
<feature type="compositionally biased region" description="Basic residues" evidence="1">
    <location>
        <begin position="101"/>
        <end position="113"/>
    </location>
</feature>
<proteinExistence type="predicted"/>
<sequence>MSCFAVCGPGRLCGGPVVLCGALRAVSRPAVRCGALQGEARRAAVGGPGCRVRACGRAAALVGVAGGAGGRVQARGRVDACSSRAEIPQGKHWDHSSTCRHCHHHHHHHHHHTPGAAVGFAPRPRTHPGLVRGGGR</sequence>
<gene>
    <name evidence="2" type="ORF">E2C01_089468</name>
</gene>
<evidence type="ECO:0000313" key="3">
    <source>
        <dbReference type="Proteomes" id="UP000324222"/>
    </source>
</evidence>
<dbReference type="EMBL" id="VSRR010097997">
    <property type="protein sequence ID" value="MPC94304.1"/>
    <property type="molecule type" value="Genomic_DNA"/>
</dbReference>
<dbReference type="AlphaFoldDB" id="A0A5B7JPN8"/>
<evidence type="ECO:0000313" key="2">
    <source>
        <dbReference type="EMBL" id="MPC94304.1"/>
    </source>
</evidence>
<protein>
    <submittedName>
        <fullName evidence="2">Uncharacterized protein</fullName>
    </submittedName>
</protein>
<keyword evidence="3" id="KW-1185">Reference proteome</keyword>
<name>A0A5B7JPN8_PORTR</name>
<dbReference type="Proteomes" id="UP000324222">
    <property type="component" value="Unassembled WGS sequence"/>
</dbReference>
<comment type="caution">
    <text evidence="2">The sequence shown here is derived from an EMBL/GenBank/DDBJ whole genome shotgun (WGS) entry which is preliminary data.</text>
</comment>
<organism evidence="2 3">
    <name type="scientific">Portunus trituberculatus</name>
    <name type="common">Swimming crab</name>
    <name type="synonym">Neptunus trituberculatus</name>
    <dbReference type="NCBI Taxonomy" id="210409"/>
    <lineage>
        <taxon>Eukaryota</taxon>
        <taxon>Metazoa</taxon>
        <taxon>Ecdysozoa</taxon>
        <taxon>Arthropoda</taxon>
        <taxon>Crustacea</taxon>
        <taxon>Multicrustacea</taxon>
        <taxon>Malacostraca</taxon>
        <taxon>Eumalacostraca</taxon>
        <taxon>Eucarida</taxon>
        <taxon>Decapoda</taxon>
        <taxon>Pleocyemata</taxon>
        <taxon>Brachyura</taxon>
        <taxon>Eubrachyura</taxon>
        <taxon>Portunoidea</taxon>
        <taxon>Portunidae</taxon>
        <taxon>Portuninae</taxon>
        <taxon>Portunus</taxon>
    </lineage>
</organism>
<accession>A0A5B7JPN8</accession>